<evidence type="ECO:0000313" key="3">
    <source>
        <dbReference type="Proteomes" id="UP000011087"/>
    </source>
</evidence>
<dbReference type="Proteomes" id="UP000011087">
    <property type="component" value="Unassembled WGS sequence"/>
</dbReference>
<gene>
    <name evidence="1" type="ORF">GUITHDRAFT_114256</name>
</gene>
<reference evidence="2" key="3">
    <citation type="submission" date="2015-06" db="UniProtKB">
        <authorList>
            <consortium name="EnsemblProtists"/>
        </authorList>
    </citation>
    <scope>IDENTIFICATION</scope>
</reference>
<accession>L1IV49</accession>
<organism evidence="1">
    <name type="scientific">Guillardia theta (strain CCMP2712)</name>
    <name type="common">Cryptophyte</name>
    <dbReference type="NCBI Taxonomy" id="905079"/>
    <lineage>
        <taxon>Eukaryota</taxon>
        <taxon>Cryptophyceae</taxon>
        <taxon>Pyrenomonadales</taxon>
        <taxon>Geminigeraceae</taxon>
        <taxon>Guillardia</taxon>
    </lineage>
</organism>
<evidence type="ECO:0000313" key="1">
    <source>
        <dbReference type="EMBL" id="EKX39759.1"/>
    </source>
</evidence>
<dbReference type="HOGENOM" id="CLU_1380437_0_0_1"/>
<name>L1IV49_GUITC</name>
<sequence length="198" mass="22504">MEARTALAVVIGFLWGAMAVIALQGMYVAKQLPQEASEAIEEAWRCGVTCWFGANDLRCQDISSDVLIMTMTAAVGSKLLLSCEPPVLFFCRMRRAERTQDVGDLEFFDGVRGRPLSVPKNPCKPCKNFFIDLVCTLNTNRTAEGCLPSVDDMILWRLEVPTSYYLDLKKRRRREAEEVEEESLLAQYYNDEDSLHEY</sequence>
<protein>
    <submittedName>
        <fullName evidence="1 2">Uncharacterized protein</fullName>
    </submittedName>
</protein>
<dbReference type="GeneID" id="17296450"/>
<dbReference type="EnsemblProtists" id="EKX39759">
    <property type="protein sequence ID" value="EKX39759"/>
    <property type="gene ID" value="GUITHDRAFT_114256"/>
</dbReference>
<proteinExistence type="predicted"/>
<evidence type="ECO:0000313" key="2">
    <source>
        <dbReference type="EnsemblProtists" id="EKX39759"/>
    </source>
</evidence>
<dbReference type="EMBL" id="JH993037">
    <property type="protein sequence ID" value="EKX39759.1"/>
    <property type="molecule type" value="Genomic_DNA"/>
</dbReference>
<dbReference type="PaxDb" id="55529-EKX39759"/>
<reference evidence="1 3" key="1">
    <citation type="journal article" date="2012" name="Nature">
        <title>Algal genomes reveal evolutionary mosaicism and the fate of nucleomorphs.</title>
        <authorList>
            <consortium name="DOE Joint Genome Institute"/>
            <person name="Curtis B.A."/>
            <person name="Tanifuji G."/>
            <person name="Burki F."/>
            <person name="Gruber A."/>
            <person name="Irimia M."/>
            <person name="Maruyama S."/>
            <person name="Arias M.C."/>
            <person name="Ball S.G."/>
            <person name="Gile G.H."/>
            <person name="Hirakawa Y."/>
            <person name="Hopkins J.F."/>
            <person name="Kuo A."/>
            <person name="Rensing S.A."/>
            <person name="Schmutz J."/>
            <person name="Symeonidi A."/>
            <person name="Elias M."/>
            <person name="Eveleigh R.J."/>
            <person name="Herman E.K."/>
            <person name="Klute M.J."/>
            <person name="Nakayama T."/>
            <person name="Obornik M."/>
            <person name="Reyes-Prieto A."/>
            <person name="Armbrust E.V."/>
            <person name="Aves S.J."/>
            <person name="Beiko R.G."/>
            <person name="Coutinho P."/>
            <person name="Dacks J.B."/>
            <person name="Durnford D.G."/>
            <person name="Fast N.M."/>
            <person name="Green B.R."/>
            <person name="Grisdale C.J."/>
            <person name="Hempel F."/>
            <person name="Henrissat B."/>
            <person name="Hoppner M.P."/>
            <person name="Ishida K."/>
            <person name="Kim E."/>
            <person name="Koreny L."/>
            <person name="Kroth P.G."/>
            <person name="Liu Y."/>
            <person name="Malik S.B."/>
            <person name="Maier U.G."/>
            <person name="McRose D."/>
            <person name="Mock T."/>
            <person name="Neilson J.A."/>
            <person name="Onodera N.T."/>
            <person name="Poole A.M."/>
            <person name="Pritham E.J."/>
            <person name="Richards T.A."/>
            <person name="Rocap G."/>
            <person name="Roy S.W."/>
            <person name="Sarai C."/>
            <person name="Schaack S."/>
            <person name="Shirato S."/>
            <person name="Slamovits C.H."/>
            <person name="Spencer D.F."/>
            <person name="Suzuki S."/>
            <person name="Worden A.Z."/>
            <person name="Zauner S."/>
            <person name="Barry K."/>
            <person name="Bell C."/>
            <person name="Bharti A.K."/>
            <person name="Crow J.A."/>
            <person name="Grimwood J."/>
            <person name="Kramer R."/>
            <person name="Lindquist E."/>
            <person name="Lucas S."/>
            <person name="Salamov A."/>
            <person name="McFadden G.I."/>
            <person name="Lane C.E."/>
            <person name="Keeling P.J."/>
            <person name="Gray M.W."/>
            <person name="Grigoriev I.V."/>
            <person name="Archibald J.M."/>
        </authorList>
    </citation>
    <scope>NUCLEOTIDE SEQUENCE</scope>
    <source>
        <strain evidence="1 3">CCMP2712</strain>
    </source>
</reference>
<keyword evidence="3" id="KW-1185">Reference proteome</keyword>
<dbReference type="AlphaFoldDB" id="L1IV49"/>
<dbReference type="RefSeq" id="XP_005826739.1">
    <property type="nucleotide sequence ID" value="XM_005826682.1"/>
</dbReference>
<dbReference type="KEGG" id="gtt:GUITHDRAFT_114256"/>
<reference evidence="3" key="2">
    <citation type="submission" date="2012-11" db="EMBL/GenBank/DDBJ databases">
        <authorList>
            <person name="Kuo A."/>
            <person name="Curtis B.A."/>
            <person name="Tanifuji G."/>
            <person name="Burki F."/>
            <person name="Gruber A."/>
            <person name="Irimia M."/>
            <person name="Maruyama S."/>
            <person name="Arias M.C."/>
            <person name="Ball S.G."/>
            <person name="Gile G.H."/>
            <person name="Hirakawa Y."/>
            <person name="Hopkins J.F."/>
            <person name="Rensing S.A."/>
            <person name="Schmutz J."/>
            <person name="Symeonidi A."/>
            <person name="Elias M."/>
            <person name="Eveleigh R.J."/>
            <person name="Herman E.K."/>
            <person name="Klute M.J."/>
            <person name="Nakayama T."/>
            <person name="Obornik M."/>
            <person name="Reyes-Prieto A."/>
            <person name="Armbrust E.V."/>
            <person name="Aves S.J."/>
            <person name="Beiko R.G."/>
            <person name="Coutinho P."/>
            <person name="Dacks J.B."/>
            <person name="Durnford D.G."/>
            <person name="Fast N.M."/>
            <person name="Green B.R."/>
            <person name="Grisdale C."/>
            <person name="Hempe F."/>
            <person name="Henrissat B."/>
            <person name="Hoppner M.P."/>
            <person name="Ishida K.-I."/>
            <person name="Kim E."/>
            <person name="Koreny L."/>
            <person name="Kroth P.G."/>
            <person name="Liu Y."/>
            <person name="Malik S.-B."/>
            <person name="Maier U.G."/>
            <person name="McRose D."/>
            <person name="Mock T."/>
            <person name="Neilson J.A."/>
            <person name="Onodera N.T."/>
            <person name="Poole A.M."/>
            <person name="Pritham E.J."/>
            <person name="Richards T.A."/>
            <person name="Rocap G."/>
            <person name="Roy S.W."/>
            <person name="Sarai C."/>
            <person name="Schaack S."/>
            <person name="Shirato S."/>
            <person name="Slamovits C.H."/>
            <person name="Spencer D.F."/>
            <person name="Suzuki S."/>
            <person name="Worden A.Z."/>
            <person name="Zauner S."/>
            <person name="Barry K."/>
            <person name="Bell C."/>
            <person name="Bharti A.K."/>
            <person name="Crow J.A."/>
            <person name="Grimwood J."/>
            <person name="Kramer R."/>
            <person name="Lindquist E."/>
            <person name="Lucas S."/>
            <person name="Salamov A."/>
            <person name="McFadden G.I."/>
            <person name="Lane C.E."/>
            <person name="Keeling P.J."/>
            <person name="Gray M.W."/>
            <person name="Grigoriev I.V."/>
            <person name="Archibald J.M."/>
        </authorList>
    </citation>
    <scope>NUCLEOTIDE SEQUENCE</scope>
    <source>
        <strain evidence="3">CCMP2712</strain>
    </source>
</reference>